<evidence type="ECO:0000313" key="1">
    <source>
        <dbReference type="EMBL" id="KAK3884095.1"/>
    </source>
</evidence>
<accession>A0AAE1KW67</accession>
<dbReference type="SUPFAM" id="SSF57184">
    <property type="entry name" value="Growth factor receptor domain"/>
    <property type="match status" value="1"/>
</dbReference>
<dbReference type="AlphaFoldDB" id="A0AAE1KW67"/>
<protein>
    <recommendedName>
        <fullName evidence="3">IGFBP N-terminal domain-containing protein</fullName>
    </recommendedName>
</protein>
<dbReference type="EMBL" id="JAWQEG010000916">
    <property type="protein sequence ID" value="KAK3884095.1"/>
    <property type="molecule type" value="Genomic_DNA"/>
</dbReference>
<proteinExistence type="predicted"/>
<dbReference type="InterPro" id="IPR009030">
    <property type="entry name" value="Growth_fac_rcpt_cys_sf"/>
</dbReference>
<keyword evidence="2" id="KW-1185">Reference proteome</keyword>
<reference evidence="1" key="1">
    <citation type="submission" date="2023-10" db="EMBL/GenBank/DDBJ databases">
        <title>Genome assemblies of two species of porcelain crab, Petrolisthes cinctipes and Petrolisthes manimaculis (Anomura: Porcellanidae).</title>
        <authorList>
            <person name="Angst P."/>
        </authorList>
    </citation>
    <scope>NUCLEOTIDE SEQUENCE</scope>
    <source>
        <strain evidence="1">PB745_01</strain>
        <tissue evidence="1">Gill</tissue>
    </source>
</reference>
<name>A0AAE1KW67_PETCI</name>
<organism evidence="1 2">
    <name type="scientific">Petrolisthes cinctipes</name>
    <name type="common">Flat porcelain crab</name>
    <dbReference type="NCBI Taxonomy" id="88211"/>
    <lineage>
        <taxon>Eukaryota</taxon>
        <taxon>Metazoa</taxon>
        <taxon>Ecdysozoa</taxon>
        <taxon>Arthropoda</taxon>
        <taxon>Crustacea</taxon>
        <taxon>Multicrustacea</taxon>
        <taxon>Malacostraca</taxon>
        <taxon>Eumalacostraca</taxon>
        <taxon>Eucarida</taxon>
        <taxon>Decapoda</taxon>
        <taxon>Pleocyemata</taxon>
        <taxon>Anomura</taxon>
        <taxon>Galatheoidea</taxon>
        <taxon>Porcellanidae</taxon>
        <taxon>Petrolisthes</taxon>
    </lineage>
</organism>
<gene>
    <name evidence="1" type="ORF">Pcinc_011617</name>
</gene>
<dbReference type="Gene3D" id="4.10.40.20">
    <property type="match status" value="1"/>
</dbReference>
<sequence length="79" mass="8447">MGPCKCCRVCKKGESEMCGGPFGVSGSCGNGLECVKEEYIDYDQAFGVCKSLLKTVEPSGSSVYVTKPTHHRLTRTPPA</sequence>
<evidence type="ECO:0000313" key="2">
    <source>
        <dbReference type="Proteomes" id="UP001286313"/>
    </source>
</evidence>
<dbReference type="Proteomes" id="UP001286313">
    <property type="component" value="Unassembled WGS sequence"/>
</dbReference>
<dbReference type="PROSITE" id="PS51257">
    <property type="entry name" value="PROKAR_LIPOPROTEIN"/>
    <property type="match status" value="1"/>
</dbReference>
<comment type="caution">
    <text evidence="1">The sequence shown here is derived from an EMBL/GenBank/DDBJ whole genome shotgun (WGS) entry which is preliminary data.</text>
</comment>
<evidence type="ECO:0008006" key="3">
    <source>
        <dbReference type="Google" id="ProtNLM"/>
    </source>
</evidence>